<dbReference type="AlphaFoldDB" id="A0A1B6FRB5"/>
<gene>
    <name evidence="2" type="ORF">g.9101</name>
</gene>
<reference evidence="2" key="1">
    <citation type="submission" date="2015-11" db="EMBL/GenBank/DDBJ databases">
        <title>De novo transcriptome assembly of four potential Pierce s Disease insect vectors from Arizona vineyards.</title>
        <authorList>
            <person name="Tassone E.E."/>
        </authorList>
    </citation>
    <scope>NUCLEOTIDE SEQUENCE</scope>
</reference>
<feature type="compositionally biased region" description="Basic residues" evidence="1">
    <location>
        <begin position="192"/>
        <end position="201"/>
    </location>
</feature>
<name>A0A1B6FRB5_9HEMI</name>
<feature type="non-terminal residue" evidence="2">
    <location>
        <position position="1"/>
    </location>
</feature>
<evidence type="ECO:0000256" key="1">
    <source>
        <dbReference type="SAM" id="MobiDB-lite"/>
    </source>
</evidence>
<sequence length="201" mass="22390">QHQDSIELSLHGLSISNNFKEMKGDHKKGGVKKKCSETPQEGDSRESPTRGRSMQPHVRQDCSESPPRVCSNKSKKSNNSKKMEGGICKKEEMKNKSGGMPEQGDTSQSPHRERSSKPHQHQDSIELSLHGLSISNNFKEMKGDHKKGGVKKKCSETPQEGDSRESPTRGRSMQPHVRQDCSESPPRVCSNKSKKSNNSKK</sequence>
<feature type="non-terminal residue" evidence="2">
    <location>
        <position position="201"/>
    </location>
</feature>
<evidence type="ECO:0000313" key="2">
    <source>
        <dbReference type="EMBL" id="JAS52689.1"/>
    </source>
</evidence>
<organism evidence="2">
    <name type="scientific">Cuerna arida</name>
    <dbReference type="NCBI Taxonomy" id="1464854"/>
    <lineage>
        <taxon>Eukaryota</taxon>
        <taxon>Metazoa</taxon>
        <taxon>Ecdysozoa</taxon>
        <taxon>Arthropoda</taxon>
        <taxon>Hexapoda</taxon>
        <taxon>Insecta</taxon>
        <taxon>Pterygota</taxon>
        <taxon>Neoptera</taxon>
        <taxon>Paraneoptera</taxon>
        <taxon>Hemiptera</taxon>
        <taxon>Auchenorrhyncha</taxon>
        <taxon>Membracoidea</taxon>
        <taxon>Cicadellidae</taxon>
        <taxon>Cicadellinae</taxon>
        <taxon>Proconiini</taxon>
        <taxon>Cuerna</taxon>
    </lineage>
</organism>
<feature type="compositionally biased region" description="Basic and acidic residues" evidence="1">
    <location>
        <begin position="110"/>
        <end position="124"/>
    </location>
</feature>
<dbReference type="EMBL" id="GECZ01017080">
    <property type="protein sequence ID" value="JAS52689.1"/>
    <property type="molecule type" value="Transcribed_RNA"/>
</dbReference>
<proteinExistence type="predicted"/>
<accession>A0A1B6FRB5</accession>
<protein>
    <submittedName>
        <fullName evidence="2">Uncharacterized protein</fullName>
    </submittedName>
</protein>
<feature type="compositionally biased region" description="Basic and acidic residues" evidence="1">
    <location>
        <begin position="81"/>
        <end position="95"/>
    </location>
</feature>
<feature type="region of interest" description="Disordered" evidence="1">
    <location>
        <begin position="1"/>
        <end position="201"/>
    </location>
</feature>